<feature type="transmembrane region" description="Helical" evidence="4">
    <location>
        <begin position="818"/>
        <end position="840"/>
    </location>
</feature>
<dbReference type="Pfam" id="PF01554">
    <property type="entry name" value="MatE"/>
    <property type="match status" value="2"/>
</dbReference>
<feature type="transmembrane region" description="Helical" evidence="4">
    <location>
        <begin position="560"/>
        <end position="581"/>
    </location>
</feature>
<sequence>MFRNPDDPENSLKAKIPEGKKAIADKGYLGEQHTKIAPPSQYDSRELAEFKNRARARHENFNARKKSFNFLSNTFRITKNKKEKHKIVFEVRAPFAHRPPSLHERGKELWLLFGDPLLLYALEKLSINKVEGKSSKQSITSNMAGGIEDEDFSNYEPTAVDPGWWFTATIIVVCVLINLSLPLWLRAGDWWAVRRKLQEAAVQEEVEITFDDDHEANRKKSTTPSKSDNHRHTTPEPARSSVSDRASSVHSKNLVGRYYHSPGPSSVVSSSVQSSTVLSEAASILLDARPKRSRLPQKHRKRRVRSPTHGHGDDGHPHHHPSSSHNHNHDQRIHALRDAAECATADLAFQRYAAMYSDEVNKQHQDGAHRDDRSDVTPSVLSKLDVDEISVHDAVDAKDAGALATMKKDGLPDDTLLMSGGLTWTRMLEIAEWDKEMKKFVALAVPFSVQGLSVELLGIVNVAIVGHFIGVMEANAFVVVSIMLEFTTTLTKGFAECIGVLVPHADGAGNDLLVGRYLQLGVIFYTIMTIPGVIIWGLLTADAVLWFGFDEATAAIGQDYAYTLLFYLFVEGIVGCLTEFLNTLDHEGYATVFTIIATLAESVAIAVIAIMGVKDLVVVGLVQVAVGCIALIINLALIIHKGWLERYWEGIIRTNGLRDRRAVHTVVITGIPLGLAWLMTFGEWEVMTLFARHMGPAEVAAWGMIGYVWSAFETVTDGFGDAAEVRVGFRMGAGQPGIAKLVGEKSIYIGLAVAVYESGLVFIIAEYLPALLTPDPTLQKMLFELIPLIGFAQILMVAGMEAWAVLGAQGRVRLATVIEFVVSWFIGVPLSAIFVFGFNFNLESMVASLTIAYTVGANVYLYTLFTSDWEALSAVVVARNVAEGVLYDEFDWDDLPSNIQEAAATLGYTEELWNTDQEPNTSEKDWDMLTEEEKKAAAILGFNRKKWDMDSSTGSDTGGDGYDDVNWNDLPLNVKKAAQTMGYTESMWNNDQDCPLEDKKWSELTSEQKNAAKILGYNRRLWDKGSDALPSYDHLNWAQLPSEVRDAAKYLKYSQNIWDNDGESPLEEKEWQELTSKQKEAARVLGYDQLKWDNDMDDSDSQDECFEDAQESFDEGKSISHGGVAIPALNSFDKEKSKCSRDTAPAHVANRAKNNSKCCDEYTIEPIEYDENASWRKLPEKVQAAAIVLGYTKEIWDKDKEPPTCDKSWNALTIEEKRAAQVLGYDKERWDEGSDDS</sequence>
<feature type="transmembrane region" description="Helical" evidence="4">
    <location>
        <begin position="661"/>
        <end position="679"/>
    </location>
</feature>
<keyword evidence="6" id="KW-1185">Reference proteome</keyword>
<evidence type="ECO:0000313" key="6">
    <source>
        <dbReference type="Proteomes" id="UP000693970"/>
    </source>
</evidence>
<dbReference type="GO" id="GO:0042910">
    <property type="term" value="F:xenobiotic transmembrane transporter activity"/>
    <property type="evidence" value="ECO:0007669"/>
    <property type="project" value="InterPro"/>
</dbReference>
<comment type="similarity">
    <text evidence="1">Belongs to the multi antimicrobial extrusion (MATE) (TC 2.A.66.1) family.</text>
</comment>
<feature type="compositionally biased region" description="Basic residues" evidence="3">
    <location>
        <begin position="291"/>
        <end position="308"/>
    </location>
</feature>
<evidence type="ECO:0000256" key="1">
    <source>
        <dbReference type="ARBA" id="ARBA00010199"/>
    </source>
</evidence>
<feature type="transmembrane region" description="Helical" evidence="4">
    <location>
        <begin position="699"/>
        <end position="720"/>
    </location>
</feature>
<feature type="region of interest" description="Disordered" evidence="3">
    <location>
        <begin position="288"/>
        <end position="332"/>
    </location>
</feature>
<dbReference type="Proteomes" id="UP000693970">
    <property type="component" value="Unassembled WGS sequence"/>
</dbReference>
<feature type="transmembrane region" description="Helical" evidence="4">
    <location>
        <begin position="785"/>
        <end position="806"/>
    </location>
</feature>
<feature type="transmembrane region" description="Helical" evidence="4">
    <location>
        <begin position="747"/>
        <end position="765"/>
    </location>
</feature>
<reference evidence="5" key="2">
    <citation type="submission" date="2021-04" db="EMBL/GenBank/DDBJ databases">
        <authorList>
            <person name="Podell S."/>
        </authorList>
    </citation>
    <scope>NUCLEOTIDE SEQUENCE</scope>
    <source>
        <strain evidence="5">Hildebrandi</strain>
    </source>
</reference>
<dbReference type="PANTHER" id="PTHR43298:SF2">
    <property type="entry name" value="FMN_FAD EXPORTER YEEO-RELATED"/>
    <property type="match status" value="1"/>
</dbReference>
<feature type="compositionally biased region" description="Low complexity" evidence="3">
    <location>
        <begin position="238"/>
        <end position="247"/>
    </location>
</feature>
<reference evidence="5" key="1">
    <citation type="journal article" date="2021" name="Sci. Rep.">
        <title>Diploid genomic architecture of Nitzschia inconspicua, an elite biomass production diatom.</title>
        <authorList>
            <person name="Oliver A."/>
            <person name="Podell S."/>
            <person name="Pinowska A."/>
            <person name="Traller J.C."/>
            <person name="Smith S.R."/>
            <person name="McClure R."/>
            <person name="Beliaev A."/>
            <person name="Bohutskyi P."/>
            <person name="Hill E.A."/>
            <person name="Rabines A."/>
            <person name="Zheng H."/>
            <person name="Allen L.Z."/>
            <person name="Kuo A."/>
            <person name="Grigoriev I.V."/>
            <person name="Allen A.E."/>
            <person name="Hazlebeck D."/>
            <person name="Allen E.E."/>
        </authorList>
    </citation>
    <scope>NUCLEOTIDE SEQUENCE</scope>
    <source>
        <strain evidence="5">Hildebrandi</strain>
    </source>
</reference>
<dbReference type="InterPro" id="IPR002528">
    <property type="entry name" value="MATE_fam"/>
</dbReference>
<feature type="transmembrane region" description="Helical" evidence="4">
    <location>
        <begin position="163"/>
        <end position="185"/>
    </location>
</feature>
<dbReference type="GO" id="GO:0005886">
    <property type="term" value="C:plasma membrane"/>
    <property type="evidence" value="ECO:0007669"/>
    <property type="project" value="TreeGrafter"/>
</dbReference>
<gene>
    <name evidence="5" type="ORF">IV203_016703</name>
</gene>
<keyword evidence="4" id="KW-0812">Transmembrane</keyword>
<evidence type="ECO:0000256" key="4">
    <source>
        <dbReference type="SAM" id="Phobius"/>
    </source>
</evidence>
<keyword evidence="4" id="KW-1133">Transmembrane helix</keyword>
<keyword evidence="4" id="KW-0472">Membrane</keyword>
<organism evidence="5 6">
    <name type="scientific">Nitzschia inconspicua</name>
    <dbReference type="NCBI Taxonomy" id="303405"/>
    <lineage>
        <taxon>Eukaryota</taxon>
        <taxon>Sar</taxon>
        <taxon>Stramenopiles</taxon>
        <taxon>Ochrophyta</taxon>
        <taxon>Bacillariophyta</taxon>
        <taxon>Bacillariophyceae</taxon>
        <taxon>Bacillariophycidae</taxon>
        <taxon>Bacillariales</taxon>
        <taxon>Bacillariaceae</taxon>
        <taxon>Nitzschia</taxon>
    </lineage>
</organism>
<dbReference type="GO" id="GO:0015297">
    <property type="term" value="F:antiporter activity"/>
    <property type="evidence" value="ECO:0007669"/>
    <property type="project" value="InterPro"/>
</dbReference>
<feature type="region of interest" description="Disordered" evidence="3">
    <location>
        <begin position="212"/>
        <end position="247"/>
    </location>
</feature>
<dbReference type="EMBL" id="JAGRRH010000020">
    <property type="protein sequence ID" value="KAG7347998.1"/>
    <property type="molecule type" value="Genomic_DNA"/>
</dbReference>
<dbReference type="AlphaFoldDB" id="A0A9K3PHX7"/>
<comment type="caution">
    <text evidence="5">The sequence shown here is derived from an EMBL/GenBank/DDBJ whole genome shotgun (WGS) entry which is preliminary data.</text>
</comment>
<feature type="transmembrane region" description="Helical" evidence="4">
    <location>
        <begin position="522"/>
        <end position="548"/>
    </location>
</feature>
<keyword evidence="2" id="KW-0813">Transport</keyword>
<name>A0A9K3PHX7_9STRA</name>
<feature type="transmembrane region" description="Helical" evidence="4">
    <location>
        <begin position="588"/>
        <end position="610"/>
    </location>
</feature>
<evidence type="ECO:0000256" key="2">
    <source>
        <dbReference type="ARBA" id="ARBA00022448"/>
    </source>
</evidence>
<feature type="transmembrane region" description="Helical" evidence="4">
    <location>
        <begin position="616"/>
        <end position="640"/>
    </location>
</feature>
<evidence type="ECO:0000256" key="3">
    <source>
        <dbReference type="SAM" id="MobiDB-lite"/>
    </source>
</evidence>
<dbReference type="InterPro" id="IPR050222">
    <property type="entry name" value="MATE_MdtK"/>
</dbReference>
<proteinExistence type="inferred from homology"/>
<protein>
    <submittedName>
        <fullName evidence="5">MATE efflux family protein</fullName>
    </submittedName>
</protein>
<dbReference type="OrthoDB" id="42023at2759"/>
<accession>A0A9K3PHX7</accession>
<evidence type="ECO:0000313" key="5">
    <source>
        <dbReference type="EMBL" id="KAG7347998.1"/>
    </source>
</evidence>
<dbReference type="PANTHER" id="PTHR43298">
    <property type="entry name" value="MULTIDRUG RESISTANCE PROTEIN NORM-RELATED"/>
    <property type="match status" value="1"/>
</dbReference>